<feature type="compositionally biased region" description="Basic and acidic residues" evidence="2">
    <location>
        <begin position="262"/>
        <end position="272"/>
    </location>
</feature>
<feature type="region of interest" description="Disordered" evidence="2">
    <location>
        <begin position="262"/>
        <end position="298"/>
    </location>
</feature>
<feature type="compositionally biased region" description="Gly residues" evidence="2">
    <location>
        <begin position="273"/>
        <end position="288"/>
    </location>
</feature>
<keyword evidence="1" id="KW-0611">Plant defense</keyword>
<dbReference type="PANTHER" id="PTHR33463:SF96">
    <property type="entry name" value="LEUCINE-RICH REPEAT DOMAIN, L DOMAIN-LIKE PROTEIN-RELATED"/>
    <property type="match status" value="1"/>
</dbReference>
<dbReference type="InterPro" id="IPR032675">
    <property type="entry name" value="LRR_dom_sf"/>
</dbReference>
<dbReference type="Pfam" id="PF23247">
    <property type="entry name" value="LRR_RPS2"/>
    <property type="match status" value="1"/>
</dbReference>
<dbReference type="Proteomes" id="UP001177003">
    <property type="component" value="Chromosome 2"/>
</dbReference>
<dbReference type="SUPFAM" id="SSF52047">
    <property type="entry name" value="RNI-like"/>
    <property type="match status" value="1"/>
</dbReference>
<feature type="domain" description="Disease resistance protein At4g27190-like leucine-rich repeats" evidence="3">
    <location>
        <begin position="52"/>
        <end position="130"/>
    </location>
</feature>
<proteinExistence type="predicted"/>
<dbReference type="InterPro" id="IPR057135">
    <property type="entry name" value="At4g27190-like_LRR"/>
</dbReference>
<dbReference type="AlphaFoldDB" id="A0AA35VV55"/>
<dbReference type="InterPro" id="IPR050905">
    <property type="entry name" value="Plant_NBS-LRR"/>
</dbReference>
<reference evidence="4" key="1">
    <citation type="submission" date="2023-04" db="EMBL/GenBank/DDBJ databases">
        <authorList>
            <person name="Vijverberg K."/>
            <person name="Xiong W."/>
            <person name="Schranz E."/>
        </authorList>
    </citation>
    <scope>NUCLEOTIDE SEQUENCE</scope>
</reference>
<evidence type="ECO:0000313" key="5">
    <source>
        <dbReference type="Proteomes" id="UP001177003"/>
    </source>
</evidence>
<evidence type="ECO:0000256" key="2">
    <source>
        <dbReference type="SAM" id="MobiDB-lite"/>
    </source>
</evidence>
<sequence>MVCSRTSTQLQELNLYKCVGMKELFETHGINNSNSCCEEGSGGIPRLNNVIMLPNLKILKIEYCDHLEHIFTFNALESLTQLKELTINCCYRMQVIVKKEEDASSSSLKEVVVFLRLKSITLVDLPKLVGFFLGMNEFQWPLLDDVTIKYCPPNDGKHSLGECGLNLHVPTTAHHQCQDFRRWQKKMHFWLTTLKVVYVLSTPKPEKVEDASLEQIRRRIKWENDNYICLDHILNDFKHHLKNRKEEISLIQLGSHLKIEEGLRDQENDKGTGKGASGSGKDAGGGSGSHDQSATKGG</sequence>
<gene>
    <name evidence="4" type="ORF">LSALG_LOCUS10696</name>
</gene>
<keyword evidence="5" id="KW-1185">Reference proteome</keyword>
<accession>A0AA35VV55</accession>
<organism evidence="4 5">
    <name type="scientific">Lactuca saligna</name>
    <name type="common">Willowleaf lettuce</name>
    <dbReference type="NCBI Taxonomy" id="75948"/>
    <lineage>
        <taxon>Eukaryota</taxon>
        <taxon>Viridiplantae</taxon>
        <taxon>Streptophyta</taxon>
        <taxon>Embryophyta</taxon>
        <taxon>Tracheophyta</taxon>
        <taxon>Spermatophyta</taxon>
        <taxon>Magnoliopsida</taxon>
        <taxon>eudicotyledons</taxon>
        <taxon>Gunneridae</taxon>
        <taxon>Pentapetalae</taxon>
        <taxon>asterids</taxon>
        <taxon>campanulids</taxon>
        <taxon>Asterales</taxon>
        <taxon>Asteraceae</taxon>
        <taxon>Cichorioideae</taxon>
        <taxon>Cichorieae</taxon>
        <taxon>Lactucinae</taxon>
        <taxon>Lactuca</taxon>
    </lineage>
</organism>
<evidence type="ECO:0000256" key="1">
    <source>
        <dbReference type="ARBA" id="ARBA00022821"/>
    </source>
</evidence>
<evidence type="ECO:0000259" key="3">
    <source>
        <dbReference type="Pfam" id="PF23247"/>
    </source>
</evidence>
<dbReference type="Gene3D" id="3.80.10.10">
    <property type="entry name" value="Ribonuclease Inhibitor"/>
    <property type="match status" value="1"/>
</dbReference>
<protein>
    <recommendedName>
        <fullName evidence="3">Disease resistance protein At4g27190-like leucine-rich repeats domain-containing protein</fullName>
    </recommendedName>
</protein>
<dbReference type="PANTHER" id="PTHR33463">
    <property type="entry name" value="NB-ARC DOMAIN-CONTAINING PROTEIN-RELATED"/>
    <property type="match status" value="1"/>
</dbReference>
<name>A0AA35VV55_LACSI</name>
<dbReference type="EMBL" id="OX465078">
    <property type="protein sequence ID" value="CAI9270382.1"/>
    <property type="molecule type" value="Genomic_DNA"/>
</dbReference>
<evidence type="ECO:0000313" key="4">
    <source>
        <dbReference type="EMBL" id="CAI9270382.1"/>
    </source>
</evidence>